<dbReference type="GO" id="GO:0006302">
    <property type="term" value="P:double-strand break repair"/>
    <property type="evidence" value="ECO:0007669"/>
    <property type="project" value="InterPro"/>
</dbReference>
<keyword evidence="1" id="KW-0175">Coiled coil</keyword>
<feature type="domain" description="Rad50/SbcC-type AAA" evidence="3">
    <location>
        <begin position="5"/>
        <end position="200"/>
    </location>
</feature>
<feature type="coiled-coil region" evidence="1">
    <location>
        <begin position="238"/>
        <end position="268"/>
    </location>
</feature>
<protein>
    <recommendedName>
        <fullName evidence="3">Rad50/SbcC-type AAA domain-containing protein</fullName>
    </recommendedName>
</protein>
<evidence type="ECO:0000313" key="4">
    <source>
        <dbReference type="EMBL" id="VIP01628.1"/>
    </source>
</evidence>
<feature type="region of interest" description="Disordered" evidence="2">
    <location>
        <begin position="469"/>
        <end position="489"/>
    </location>
</feature>
<dbReference type="AlphaFoldDB" id="A0A6C2YJ97"/>
<reference evidence="4" key="1">
    <citation type="submission" date="2019-04" db="EMBL/GenBank/DDBJ databases">
        <authorList>
            <consortium name="Science for Life Laboratories"/>
        </authorList>
    </citation>
    <scope>NUCLEOTIDE SEQUENCE</scope>
    <source>
        <strain evidence="4">MBLW1</strain>
    </source>
</reference>
<organism evidence="4">
    <name type="scientific">Tuwongella immobilis</name>
    <dbReference type="NCBI Taxonomy" id="692036"/>
    <lineage>
        <taxon>Bacteria</taxon>
        <taxon>Pseudomonadati</taxon>
        <taxon>Planctomycetota</taxon>
        <taxon>Planctomycetia</taxon>
        <taxon>Gemmatales</taxon>
        <taxon>Gemmataceae</taxon>
        <taxon>Tuwongella</taxon>
    </lineage>
</organism>
<dbReference type="SUPFAM" id="SSF52540">
    <property type="entry name" value="P-loop containing nucleoside triphosphate hydrolases"/>
    <property type="match status" value="1"/>
</dbReference>
<evidence type="ECO:0000256" key="1">
    <source>
        <dbReference type="SAM" id="Coils"/>
    </source>
</evidence>
<dbReference type="PANTHER" id="PTHR32114">
    <property type="entry name" value="ABC TRANSPORTER ABCH.3"/>
    <property type="match status" value="1"/>
</dbReference>
<accession>A0A6C2YJ97</accession>
<dbReference type="Proteomes" id="UP000464378">
    <property type="component" value="Chromosome"/>
</dbReference>
<proteinExistence type="predicted"/>
<sequence>MNPIRLTVEGFLSYRDAVTLEFARAPLCLLAGHNGSGKSSLFDAISMALFGIHRGGQRDFARLIHHQADRASIQFEFDFQGNRYRVDRTIQRPRRANQSAATTRGAFRWQETIWKPIDGTEQDAGFNQFWTDLGITDELFGYSVLLRQGQAEALLDAKPSERTTALNRLFGIDRIETYHAYAREQAKRLEAQTHAIGQQIALLNPLNDADYLQLESRVTAAQTAFERADAEEVHWRERARLADRFQNIQRQVAEIDQAEAAATALHQRSPEIVANYQRLQELRSLVPQLNRCQQERHRLETATQTIARLTPELEQLRAGLASLAQRLTALEASKSTTESAREQHQQAGRELPTRLAELKATADRLGLFERHCNTRYKIADRLALDQSQLVTLTAQLPAAESAVAVAIEAREAADSAWHAARDRQTQLQSETDRILKQQKNLRSLSGESTCDRCGQTLTAAHREQELARLESESASATRELVEQRQRTDAAKRAADAAKAAAESAQSQRQQLFNNCEQLRRDIDRSQILLSGVDADLLAGNYRDWPAWLPPLPASWEPATPWEALADWYAQSTQQVMQEQLACQSERQTWDHRDTELRTELGRIEAELRQIRTSETAQQRQLAQAETGLTNAEQIVRDATAALAQLEQALPMDWRGITNIAPLQLEWDRLNTLPLEQEYQSLGQLSIQLERWQQSRLSYQQQLAEIPDDARLSEAETQQGQQVASVARNSARAQLDAEQAELRTAQRNREQAAEHLVQQRELQSQANLWRRWEMLLDRNHYQQHVLQHLQTQIVALANQTLSNLSQGAMSLQLDPNQADQLLALQVVSESSNQPRDVAFLSGSERFRVAISLAIAIGEVTGMQQVGSASLMIDEGFGCLDADNRDLMRDELRNLESRLQQIIVVTHQDDFAESFEHGYRLEKRNGCTQVSGFGLYAQVDAGEMDAERTVAESGGFR</sequence>
<feature type="compositionally biased region" description="Basic and acidic residues" evidence="2">
    <location>
        <begin position="479"/>
        <end position="489"/>
    </location>
</feature>
<dbReference type="EMBL" id="LR586016">
    <property type="protein sequence ID" value="VIP01628.1"/>
    <property type="molecule type" value="Genomic_DNA"/>
</dbReference>
<evidence type="ECO:0000256" key="2">
    <source>
        <dbReference type="SAM" id="MobiDB-lite"/>
    </source>
</evidence>
<dbReference type="FunCoup" id="A0A6C2YJ97">
    <property type="interactions" value="88"/>
</dbReference>
<dbReference type="RefSeq" id="WP_162656815.1">
    <property type="nucleotide sequence ID" value="NZ_LR593887.1"/>
</dbReference>
<dbReference type="Gene3D" id="3.40.50.300">
    <property type="entry name" value="P-loop containing nucleotide triphosphate hydrolases"/>
    <property type="match status" value="2"/>
</dbReference>
<feature type="coiled-coil region" evidence="1">
    <location>
        <begin position="727"/>
        <end position="761"/>
    </location>
</feature>
<dbReference type="Pfam" id="PF13476">
    <property type="entry name" value="AAA_23"/>
    <property type="match status" value="1"/>
</dbReference>
<dbReference type="EMBL" id="LR593887">
    <property type="protein sequence ID" value="VTR98972.1"/>
    <property type="molecule type" value="Genomic_DNA"/>
</dbReference>
<evidence type="ECO:0000313" key="5">
    <source>
        <dbReference type="Proteomes" id="UP000464378"/>
    </source>
</evidence>
<name>A0A6C2YJ97_9BACT</name>
<dbReference type="KEGG" id="tim:GMBLW1_23320"/>
<dbReference type="InterPro" id="IPR038729">
    <property type="entry name" value="Rad50/SbcC_AAA"/>
</dbReference>
<gene>
    <name evidence="4" type="ORF">GMBLW1_23320</name>
</gene>
<keyword evidence="5" id="KW-1185">Reference proteome</keyword>
<dbReference type="InParanoid" id="A0A6C2YJ97"/>
<dbReference type="PANTHER" id="PTHR32114:SF2">
    <property type="entry name" value="ABC TRANSPORTER ABCH.3"/>
    <property type="match status" value="1"/>
</dbReference>
<dbReference type="GO" id="GO:0016887">
    <property type="term" value="F:ATP hydrolysis activity"/>
    <property type="evidence" value="ECO:0007669"/>
    <property type="project" value="InterPro"/>
</dbReference>
<evidence type="ECO:0000259" key="3">
    <source>
        <dbReference type="Pfam" id="PF13476"/>
    </source>
</evidence>
<dbReference type="InterPro" id="IPR027417">
    <property type="entry name" value="P-loop_NTPase"/>
</dbReference>